<dbReference type="GO" id="GO:0008299">
    <property type="term" value="P:isoprenoid biosynthetic process"/>
    <property type="evidence" value="ECO:0007669"/>
    <property type="project" value="InterPro"/>
</dbReference>
<evidence type="ECO:0000313" key="7">
    <source>
        <dbReference type="EMBL" id="AAY87314.1"/>
    </source>
</evidence>
<sequence length="341" mass="36525">MTDLSTSAKDIFSKSGTGLPASQSTAEIIHGFIIERMPKIGEPLSEAALHHFASPGKMLRAKMALRAADHLNVDRYAALHWAAAIEVLHNASLIHDDICDGDRLRRERPAVWSVYGRDVALTLGDWLVALSFELAAEAAQRAQTPMLVKILATHMKTTTDGEAREFDVQPVRDWDHYLKGAGDKTAPLLTAPLEGVAAMALHGGSAPIIGDCFRALGNAYQIANDILNFSGGDGANTCGSDLGRRAPNGVVVLFRQQLDAQGQSKFDDWYACGASEGLEAWVDELRASGAPAEAARRMESLLGDATAYAGRLPTELSAVITPIQQLLQQVCLKSVASLNKG</sequence>
<keyword evidence="3 6" id="KW-0808">Transferase</keyword>
<reference evidence="7" key="1">
    <citation type="journal article" date="2005" name="PLoS Biol.">
        <title>New insights into metabolic properties of marine bacteria encoding proteorhodopsins.</title>
        <authorList>
            <person name="Sabehi G."/>
            <person name="Loy A."/>
            <person name="Jung K.H."/>
            <person name="Partha R."/>
            <person name="Spudich J.L."/>
            <person name="Isaacson T."/>
            <person name="Hirschberg J."/>
            <person name="Wagner M."/>
            <person name="Beja O."/>
        </authorList>
    </citation>
    <scope>NUCLEOTIDE SEQUENCE</scope>
</reference>
<dbReference type="GO" id="GO:0046872">
    <property type="term" value="F:metal ion binding"/>
    <property type="evidence" value="ECO:0007669"/>
    <property type="project" value="UniProtKB-KW"/>
</dbReference>
<proteinExistence type="inferred from homology"/>
<keyword evidence="5" id="KW-0460">Magnesium</keyword>
<evidence type="ECO:0000256" key="6">
    <source>
        <dbReference type="RuleBase" id="RU004466"/>
    </source>
</evidence>
<name>Q4JMJ9_9BACT</name>
<dbReference type="Pfam" id="PF00348">
    <property type="entry name" value="polyprenyl_synt"/>
    <property type="match status" value="1"/>
</dbReference>
<evidence type="ECO:0000256" key="2">
    <source>
        <dbReference type="ARBA" id="ARBA00006706"/>
    </source>
</evidence>
<protein>
    <submittedName>
        <fullName evidence="7">Predicted geranylgeranyl diphosphate synthase</fullName>
    </submittedName>
</protein>
<dbReference type="SUPFAM" id="SSF48576">
    <property type="entry name" value="Terpenoid synthases"/>
    <property type="match status" value="1"/>
</dbReference>
<dbReference type="PANTHER" id="PTHR12001">
    <property type="entry name" value="GERANYLGERANYL PYROPHOSPHATE SYNTHASE"/>
    <property type="match status" value="1"/>
</dbReference>
<evidence type="ECO:0000256" key="5">
    <source>
        <dbReference type="ARBA" id="ARBA00022842"/>
    </source>
</evidence>
<dbReference type="Gene3D" id="1.10.600.10">
    <property type="entry name" value="Farnesyl Diphosphate Synthase"/>
    <property type="match status" value="1"/>
</dbReference>
<accession>Q4JMJ9</accession>
<dbReference type="InterPro" id="IPR000092">
    <property type="entry name" value="Polyprenyl_synt"/>
</dbReference>
<organism evidence="7">
    <name type="scientific">uncultured bacterium BAC17H8</name>
    <dbReference type="NCBI Taxonomy" id="332980"/>
    <lineage>
        <taxon>Bacteria</taxon>
        <taxon>environmental samples</taxon>
    </lineage>
</organism>
<keyword evidence="4" id="KW-0479">Metal-binding</keyword>
<dbReference type="AlphaFoldDB" id="Q4JMJ9"/>
<dbReference type="GO" id="GO:0004659">
    <property type="term" value="F:prenyltransferase activity"/>
    <property type="evidence" value="ECO:0007669"/>
    <property type="project" value="InterPro"/>
</dbReference>
<evidence type="ECO:0000256" key="1">
    <source>
        <dbReference type="ARBA" id="ARBA00001946"/>
    </source>
</evidence>
<dbReference type="PANTHER" id="PTHR12001:SF69">
    <property type="entry name" value="ALL TRANS-POLYPRENYL-DIPHOSPHATE SYNTHASE PDSS1"/>
    <property type="match status" value="1"/>
</dbReference>
<comment type="cofactor">
    <cofactor evidence="1">
        <name>Mg(2+)</name>
        <dbReference type="ChEBI" id="CHEBI:18420"/>
    </cofactor>
</comment>
<comment type="similarity">
    <text evidence="2 6">Belongs to the FPP/GGPP synthase family.</text>
</comment>
<dbReference type="EMBL" id="DQ068068">
    <property type="protein sequence ID" value="AAY87314.1"/>
    <property type="molecule type" value="Genomic_DNA"/>
</dbReference>
<evidence type="ECO:0000256" key="3">
    <source>
        <dbReference type="ARBA" id="ARBA00022679"/>
    </source>
</evidence>
<evidence type="ECO:0000256" key="4">
    <source>
        <dbReference type="ARBA" id="ARBA00022723"/>
    </source>
</evidence>
<dbReference type="InterPro" id="IPR008949">
    <property type="entry name" value="Isoprenoid_synthase_dom_sf"/>
</dbReference>
<gene>
    <name evidence="7" type="primary">crtE</name>
</gene>